<dbReference type="Proteomes" id="UP001271007">
    <property type="component" value="Unassembled WGS sequence"/>
</dbReference>
<evidence type="ECO:0000313" key="4">
    <source>
        <dbReference type="Proteomes" id="UP001271007"/>
    </source>
</evidence>
<name>A0AAJ0GHA6_9PEZI</name>
<evidence type="ECO:0000256" key="2">
    <source>
        <dbReference type="SAM" id="MobiDB-lite"/>
    </source>
</evidence>
<feature type="compositionally biased region" description="Polar residues" evidence="2">
    <location>
        <begin position="151"/>
        <end position="165"/>
    </location>
</feature>
<gene>
    <name evidence="3" type="ORF">LTR09_001748</name>
</gene>
<evidence type="ECO:0000313" key="3">
    <source>
        <dbReference type="EMBL" id="KAK3057564.1"/>
    </source>
</evidence>
<proteinExistence type="predicted"/>
<accession>A0AAJ0GHA6</accession>
<dbReference type="EMBL" id="JAWDJX010000003">
    <property type="protein sequence ID" value="KAK3057564.1"/>
    <property type="molecule type" value="Genomic_DNA"/>
</dbReference>
<protein>
    <submittedName>
        <fullName evidence="3">Uncharacterized protein</fullName>
    </submittedName>
</protein>
<feature type="region of interest" description="Disordered" evidence="2">
    <location>
        <begin position="42"/>
        <end position="169"/>
    </location>
</feature>
<sequence length="280" mass="31044">MSAPTQRPARNRTFIHSYAEDESSDESIVVAPRRIEAYCARESISGAGAGRSIRDDVANHRRSASASLKRARPRKRFSFDTCSDDSDDSEVPPPKRARPRKRFSFDSCSDDSDDSEVPPPINKLKEEPPQPESAPQDPQTSEAKKPLEPTIPSTETAEQSANDNTAPHDVDYALSLVSRTVAEKIRASEAKNAELQAQIARLEEENDSLICQRRYSNGIRDSIRSAIDDGRTELPKRDKVVSAAKKLTDLGNRVTWKRREEAMDVLKEAVDEHSGTVDGA</sequence>
<feature type="coiled-coil region" evidence="1">
    <location>
        <begin position="185"/>
        <end position="212"/>
    </location>
</feature>
<reference evidence="3" key="1">
    <citation type="submission" date="2023-04" db="EMBL/GenBank/DDBJ databases">
        <title>Black Yeasts Isolated from many extreme environments.</title>
        <authorList>
            <person name="Coleine C."/>
            <person name="Stajich J.E."/>
            <person name="Selbmann L."/>
        </authorList>
    </citation>
    <scope>NUCLEOTIDE SEQUENCE</scope>
    <source>
        <strain evidence="3">CCFEE 5312</strain>
    </source>
</reference>
<organism evidence="3 4">
    <name type="scientific">Extremus antarcticus</name>
    <dbReference type="NCBI Taxonomy" id="702011"/>
    <lineage>
        <taxon>Eukaryota</taxon>
        <taxon>Fungi</taxon>
        <taxon>Dikarya</taxon>
        <taxon>Ascomycota</taxon>
        <taxon>Pezizomycotina</taxon>
        <taxon>Dothideomycetes</taxon>
        <taxon>Dothideomycetidae</taxon>
        <taxon>Mycosphaerellales</taxon>
        <taxon>Extremaceae</taxon>
        <taxon>Extremus</taxon>
    </lineage>
</organism>
<feature type="region of interest" description="Disordered" evidence="2">
    <location>
        <begin position="1"/>
        <end position="27"/>
    </location>
</feature>
<keyword evidence="4" id="KW-1185">Reference proteome</keyword>
<comment type="caution">
    <text evidence="3">The sequence shown here is derived from an EMBL/GenBank/DDBJ whole genome shotgun (WGS) entry which is preliminary data.</text>
</comment>
<evidence type="ECO:0000256" key="1">
    <source>
        <dbReference type="SAM" id="Coils"/>
    </source>
</evidence>
<dbReference type="AlphaFoldDB" id="A0AAJ0GHA6"/>
<keyword evidence="1" id="KW-0175">Coiled coil</keyword>